<name>A0A1I5QP29_9PSED</name>
<keyword evidence="1" id="KW-1133">Transmembrane helix</keyword>
<feature type="transmembrane region" description="Helical" evidence="1">
    <location>
        <begin position="63"/>
        <end position="82"/>
    </location>
</feature>
<accession>A0A1I5QP29</accession>
<gene>
    <name evidence="2" type="ORF">SAMN05216190_11142</name>
</gene>
<protein>
    <recommendedName>
        <fullName evidence="4">NAD/FAD-utilizing enzyme apparently involved in cell division</fullName>
    </recommendedName>
</protein>
<proteinExistence type="predicted"/>
<evidence type="ECO:0008006" key="4">
    <source>
        <dbReference type="Google" id="ProtNLM"/>
    </source>
</evidence>
<evidence type="ECO:0000313" key="2">
    <source>
        <dbReference type="EMBL" id="SFP47781.1"/>
    </source>
</evidence>
<dbReference type="EMBL" id="FOWX01000011">
    <property type="protein sequence ID" value="SFP47781.1"/>
    <property type="molecule type" value="Genomic_DNA"/>
</dbReference>
<dbReference type="Proteomes" id="UP000198784">
    <property type="component" value="Unassembled WGS sequence"/>
</dbReference>
<sequence length="184" mass="20808">MNRHYYTSDNLDELETVEQELEAKGISTEQIHVLSEKDADVERHHLHDVPSFMKQDVVHSGEIGAVVGVVLAALVLGGAYLLGWTATAAGWVPFIFLAIVLLGFCTWEGGFFGIQVPNAHFRRFRNKLQEGKHVFFVDVEPEQEVVLEQVVNHHPKLKVAGTGTAAPHWIVAWLHRWHQFKRTI</sequence>
<reference evidence="3" key="1">
    <citation type="submission" date="2016-10" db="EMBL/GenBank/DDBJ databases">
        <authorList>
            <person name="Varghese N."/>
            <person name="Submissions S."/>
        </authorList>
    </citation>
    <scope>NUCLEOTIDE SEQUENCE [LARGE SCALE GENOMIC DNA]</scope>
    <source>
        <strain evidence="3">DSM 17834</strain>
    </source>
</reference>
<evidence type="ECO:0000313" key="3">
    <source>
        <dbReference type="Proteomes" id="UP000198784"/>
    </source>
</evidence>
<dbReference type="OrthoDB" id="5905880at2"/>
<keyword evidence="1" id="KW-0812">Transmembrane</keyword>
<keyword evidence="3" id="KW-1185">Reference proteome</keyword>
<dbReference type="RefSeq" id="WP_090500540.1">
    <property type="nucleotide sequence ID" value="NZ_FOWX01000011.1"/>
</dbReference>
<evidence type="ECO:0000256" key="1">
    <source>
        <dbReference type="SAM" id="Phobius"/>
    </source>
</evidence>
<organism evidence="2 3">
    <name type="scientific">Pseudomonas borbori</name>
    <dbReference type="NCBI Taxonomy" id="289003"/>
    <lineage>
        <taxon>Bacteria</taxon>
        <taxon>Pseudomonadati</taxon>
        <taxon>Pseudomonadota</taxon>
        <taxon>Gammaproteobacteria</taxon>
        <taxon>Pseudomonadales</taxon>
        <taxon>Pseudomonadaceae</taxon>
        <taxon>Pseudomonas</taxon>
    </lineage>
</organism>
<feature type="transmembrane region" description="Helical" evidence="1">
    <location>
        <begin position="88"/>
        <end position="114"/>
    </location>
</feature>
<dbReference type="AlphaFoldDB" id="A0A1I5QP29"/>
<dbReference type="STRING" id="289003.SAMN05216190_11142"/>
<keyword evidence="1" id="KW-0472">Membrane</keyword>